<evidence type="ECO:0000256" key="2">
    <source>
        <dbReference type="ARBA" id="ARBA00001946"/>
    </source>
</evidence>
<dbReference type="InterPro" id="IPR022898">
    <property type="entry name" value="RNase_HII"/>
</dbReference>
<dbReference type="InterPro" id="IPR036397">
    <property type="entry name" value="RNaseH_sf"/>
</dbReference>
<evidence type="ECO:0000256" key="13">
    <source>
        <dbReference type="ARBA" id="ARBA00023211"/>
    </source>
</evidence>
<sequence length="251" mass="27944">MKLSDLKNELQDYHVAEDILNDFGQDTRSGAKKLVAQRLKQLEQAVKIKENYLQAMEFENRYPGEIICGIDEVGRGPLAGPVVACAVILEEGHYYPGMTDSKKLSAKKRQSIETSLLSQVRDYAIGIASVEEIDEVNIYEASKLAMRRAVESLKVKPTVLLIDAMTLDTGLIEEAIVKGDMRSVSISAASILAKEYRDRLMADYDKIYPGYDFSQNAGYGTAKHLAGIEERGITPIHRRTFEPIKSIISNV</sequence>
<dbReference type="OrthoDB" id="9803420at2"/>
<dbReference type="InterPro" id="IPR001352">
    <property type="entry name" value="RNase_HII/HIII"/>
</dbReference>
<dbReference type="PANTHER" id="PTHR10954:SF18">
    <property type="entry name" value="RIBONUCLEASE HII"/>
    <property type="match status" value="1"/>
</dbReference>
<comment type="catalytic activity">
    <reaction evidence="1 14 15 16">
        <text>Endonucleolytic cleavage to 5'-phosphomonoester.</text>
        <dbReference type="EC" id="3.1.26.4"/>
    </reaction>
</comment>
<evidence type="ECO:0000256" key="14">
    <source>
        <dbReference type="HAMAP-Rule" id="MF_00052"/>
    </source>
</evidence>
<evidence type="ECO:0000256" key="15">
    <source>
        <dbReference type="PROSITE-ProRule" id="PRU01319"/>
    </source>
</evidence>
<dbReference type="GO" id="GO:0006298">
    <property type="term" value="P:mismatch repair"/>
    <property type="evidence" value="ECO:0007669"/>
    <property type="project" value="TreeGrafter"/>
</dbReference>
<dbReference type="AlphaFoldDB" id="A0A4R6BDD0"/>
<dbReference type="EMBL" id="SCWA01000010">
    <property type="protein sequence ID" value="TDL97742.1"/>
    <property type="molecule type" value="Genomic_DNA"/>
</dbReference>
<keyword evidence="10 14" id="KW-0479">Metal-binding</keyword>
<feature type="domain" description="RNase H type-2" evidence="17">
    <location>
        <begin position="65"/>
        <end position="251"/>
    </location>
</feature>
<reference evidence="18 19" key="1">
    <citation type="submission" date="2019-01" db="EMBL/GenBank/DDBJ databases">
        <title>Draft genome sequences of the type strains of six Macrococcus species.</title>
        <authorList>
            <person name="Mazhar S."/>
            <person name="Altermann E."/>
            <person name="Hill C."/>
            <person name="Mcauliffe O."/>
        </authorList>
    </citation>
    <scope>NUCLEOTIDE SEQUENCE [LARGE SCALE GENOMIC DNA]</scope>
    <source>
        <strain evidence="18 19">CCM4811</strain>
    </source>
</reference>
<evidence type="ECO:0000256" key="6">
    <source>
        <dbReference type="ARBA" id="ARBA00012180"/>
    </source>
</evidence>
<name>A0A4R6BDD0_9STAP</name>
<comment type="function">
    <text evidence="3 14 16">Endonuclease that specifically degrades the RNA of RNA-DNA hybrids.</text>
</comment>
<dbReference type="PANTHER" id="PTHR10954">
    <property type="entry name" value="RIBONUCLEASE H2 SUBUNIT A"/>
    <property type="match status" value="1"/>
</dbReference>
<dbReference type="EC" id="3.1.26.4" evidence="6 14"/>
<evidence type="ECO:0000256" key="16">
    <source>
        <dbReference type="RuleBase" id="RU003515"/>
    </source>
</evidence>
<dbReference type="GO" id="GO:0032299">
    <property type="term" value="C:ribonuclease H2 complex"/>
    <property type="evidence" value="ECO:0007669"/>
    <property type="project" value="TreeGrafter"/>
</dbReference>
<dbReference type="NCBIfam" id="NF000594">
    <property type="entry name" value="PRK00015.1-1"/>
    <property type="match status" value="1"/>
</dbReference>
<dbReference type="PROSITE" id="PS51975">
    <property type="entry name" value="RNASE_H_2"/>
    <property type="match status" value="1"/>
</dbReference>
<dbReference type="GO" id="GO:0030145">
    <property type="term" value="F:manganese ion binding"/>
    <property type="evidence" value="ECO:0007669"/>
    <property type="project" value="UniProtKB-UniRule"/>
</dbReference>
<evidence type="ECO:0000256" key="8">
    <source>
        <dbReference type="ARBA" id="ARBA00022490"/>
    </source>
</evidence>
<evidence type="ECO:0000256" key="12">
    <source>
        <dbReference type="ARBA" id="ARBA00022801"/>
    </source>
</evidence>
<evidence type="ECO:0000256" key="10">
    <source>
        <dbReference type="ARBA" id="ARBA00022723"/>
    </source>
</evidence>
<evidence type="ECO:0000313" key="19">
    <source>
        <dbReference type="Proteomes" id="UP000295310"/>
    </source>
</evidence>
<feature type="binding site" evidence="14 15">
    <location>
        <position position="72"/>
    </location>
    <ligand>
        <name>a divalent metal cation</name>
        <dbReference type="ChEBI" id="CHEBI:60240"/>
    </ligand>
</feature>
<gene>
    <name evidence="14" type="primary">rnhB</name>
    <name evidence="18" type="ORF">ERX27_06610</name>
</gene>
<dbReference type="GO" id="GO:0003723">
    <property type="term" value="F:RNA binding"/>
    <property type="evidence" value="ECO:0007669"/>
    <property type="project" value="UniProtKB-UniRule"/>
</dbReference>
<comment type="subcellular location">
    <subcellularLocation>
        <location evidence="4 14">Cytoplasm</location>
    </subcellularLocation>
</comment>
<dbReference type="Gene3D" id="3.30.420.10">
    <property type="entry name" value="Ribonuclease H-like superfamily/Ribonuclease H"/>
    <property type="match status" value="1"/>
</dbReference>
<dbReference type="HAMAP" id="MF_00052_B">
    <property type="entry name" value="RNase_HII_B"/>
    <property type="match status" value="1"/>
</dbReference>
<comment type="cofactor">
    <cofactor evidence="14 15">
        <name>Mn(2+)</name>
        <dbReference type="ChEBI" id="CHEBI:29035"/>
    </cofactor>
    <cofactor evidence="14 15">
        <name>Mg(2+)</name>
        <dbReference type="ChEBI" id="CHEBI:18420"/>
    </cofactor>
    <text evidence="14 15">Manganese or magnesium. Binds 1 divalent metal ion per monomer in the absence of substrate. May bind a second metal ion after substrate binding.</text>
</comment>
<dbReference type="GO" id="GO:0005737">
    <property type="term" value="C:cytoplasm"/>
    <property type="evidence" value="ECO:0007669"/>
    <property type="project" value="UniProtKB-SubCell"/>
</dbReference>
<accession>A0A4R6BDD0</accession>
<feature type="binding site" evidence="14 15">
    <location>
        <position position="163"/>
    </location>
    <ligand>
        <name>a divalent metal cation</name>
        <dbReference type="ChEBI" id="CHEBI:60240"/>
    </ligand>
</feature>
<evidence type="ECO:0000256" key="11">
    <source>
        <dbReference type="ARBA" id="ARBA00022759"/>
    </source>
</evidence>
<dbReference type="GO" id="GO:0043137">
    <property type="term" value="P:DNA replication, removal of RNA primer"/>
    <property type="evidence" value="ECO:0007669"/>
    <property type="project" value="TreeGrafter"/>
</dbReference>
<dbReference type="CDD" id="cd07182">
    <property type="entry name" value="RNase_HII_bacteria_HII_like"/>
    <property type="match status" value="1"/>
</dbReference>
<dbReference type="SUPFAM" id="SSF53098">
    <property type="entry name" value="Ribonuclease H-like"/>
    <property type="match status" value="1"/>
</dbReference>
<keyword evidence="11 14" id="KW-0255">Endonuclease</keyword>
<keyword evidence="12 14" id="KW-0378">Hydrolase</keyword>
<dbReference type="Proteomes" id="UP000295310">
    <property type="component" value="Unassembled WGS sequence"/>
</dbReference>
<organism evidence="18 19">
    <name type="scientific">Macrococcus brunensis</name>
    <dbReference type="NCBI Taxonomy" id="198483"/>
    <lineage>
        <taxon>Bacteria</taxon>
        <taxon>Bacillati</taxon>
        <taxon>Bacillota</taxon>
        <taxon>Bacilli</taxon>
        <taxon>Bacillales</taxon>
        <taxon>Staphylococcaceae</taxon>
        <taxon>Macrococcus</taxon>
    </lineage>
</organism>
<keyword evidence="13 14" id="KW-0464">Manganese</keyword>
<evidence type="ECO:0000259" key="17">
    <source>
        <dbReference type="PROSITE" id="PS51975"/>
    </source>
</evidence>
<comment type="caution">
    <text evidence="18">The sequence shown here is derived from an EMBL/GenBank/DDBJ whole genome shotgun (WGS) entry which is preliminary data.</text>
</comment>
<protein>
    <recommendedName>
        <fullName evidence="7 14">Ribonuclease HII</fullName>
        <shortName evidence="14">RNase HII</shortName>
        <ecNumber evidence="6 14">3.1.26.4</ecNumber>
    </recommendedName>
</protein>
<evidence type="ECO:0000256" key="4">
    <source>
        <dbReference type="ARBA" id="ARBA00004496"/>
    </source>
</evidence>
<comment type="cofactor">
    <cofactor evidence="2">
        <name>Mg(2+)</name>
        <dbReference type="ChEBI" id="CHEBI:18420"/>
    </cofactor>
</comment>
<evidence type="ECO:0000313" key="18">
    <source>
        <dbReference type="EMBL" id="TDL97742.1"/>
    </source>
</evidence>
<dbReference type="Pfam" id="PF01351">
    <property type="entry name" value="RNase_HII"/>
    <property type="match status" value="1"/>
</dbReference>
<dbReference type="NCBIfam" id="NF000595">
    <property type="entry name" value="PRK00015.1-3"/>
    <property type="match status" value="1"/>
</dbReference>
<evidence type="ECO:0000256" key="7">
    <source>
        <dbReference type="ARBA" id="ARBA00019179"/>
    </source>
</evidence>
<feature type="binding site" evidence="14 15">
    <location>
        <position position="71"/>
    </location>
    <ligand>
        <name>a divalent metal cation</name>
        <dbReference type="ChEBI" id="CHEBI:60240"/>
    </ligand>
</feature>
<keyword evidence="19" id="KW-1185">Reference proteome</keyword>
<keyword evidence="9 14" id="KW-0540">Nuclease</keyword>
<evidence type="ECO:0000256" key="9">
    <source>
        <dbReference type="ARBA" id="ARBA00022722"/>
    </source>
</evidence>
<dbReference type="InterPro" id="IPR024567">
    <property type="entry name" value="RNase_HII/HIII_dom"/>
</dbReference>
<proteinExistence type="inferred from homology"/>
<dbReference type="FunFam" id="3.30.420.10:FF:000006">
    <property type="entry name" value="Ribonuclease HII"/>
    <property type="match status" value="1"/>
</dbReference>
<dbReference type="InterPro" id="IPR012337">
    <property type="entry name" value="RNaseH-like_sf"/>
</dbReference>
<comment type="similarity">
    <text evidence="5 14 16">Belongs to the RNase HII family.</text>
</comment>
<evidence type="ECO:0000256" key="5">
    <source>
        <dbReference type="ARBA" id="ARBA00007383"/>
    </source>
</evidence>
<evidence type="ECO:0000256" key="1">
    <source>
        <dbReference type="ARBA" id="ARBA00000077"/>
    </source>
</evidence>
<dbReference type="GO" id="GO:0004523">
    <property type="term" value="F:RNA-DNA hybrid ribonuclease activity"/>
    <property type="evidence" value="ECO:0007669"/>
    <property type="project" value="UniProtKB-UniRule"/>
</dbReference>
<evidence type="ECO:0000256" key="3">
    <source>
        <dbReference type="ARBA" id="ARBA00004065"/>
    </source>
</evidence>
<keyword evidence="8 14" id="KW-0963">Cytoplasm</keyword>
<dbReference type="RefSeq" id="WP_133432047.1">
    <property type="nucleotide sequence ID" value="NZ_SCWA01000010.1"/>
</dbReference>